<dbReference type="GO" id="GO:0042575">
    <property type="term" value="C:DNA polymerase complex"/>
    <property type="evidence" value="ECO:0007669"/>
    <property type="project" value="UniProtKB-ARBA"/>
</dbReference>
<keyword evidence="5" id="KW-0479">Metal-binding</keyword>
<dbReference type="GO" id="GO:0006310">
    <property type="term" value="P:DNA recombination"/>
    <property type="evidence" value="ECO:0007669"/>
    <property type="project" value="UniProtKB-KW"/>
</dbReference>
<keyword evidence="3" id="KW-0645">Protease</keyword>
<evidence type="ECO:0000256" key="3">
    <source>
        <dbReference type="ARBA" id="ARBA00022670"/>
    </source>
</evidence>
<gene>
    <name evidence="21" type="primary">GIP_114</name>
    <name evidence="20" type="synonym">GIP_6</name>
    <name evidence="21" type="ORF">CM83_34938</name>
    <name evidence="20" type="ORF">CM83_34940</name>
</gene>
<accession>A0A0A9YZ93</accession>
<keyword evidence="2" id="KW-1188">Viral release from host cell</keyword>
<dbReference type="InterPro" id="IPR001584">
    <property type="entry name" value="Integrase_cat-core"/>
</dbReference>
<evidence type="ECO:0000256" key="18">
    <source>
        <dbReference type="SAM" id="MobiDB-lite"/>
    </source>
</evidence>
<keyword evidence="14" id="KW-0548">Nucleotidyltransferase</keyword>
<evidence type="ECO:0000256" key="1">
    <source>
        <dbReference type="ARBA" id="ARBA00002180"/>
    </source>
</evidence>
<dbReference type="GO" id="GO:0003887">
    <property type="term" value="F:DNA-directed DNA polymerase activity"/>
    <property type="evidence" value="ECO:0007669"/>
    <property type="project" value="UniProtKB-KW"/>
</dbReference>
<evidence type="ECO:0000256" key="8">
    <source>
        <dbReference type="ARBA" id="ARBA00022759"/>
    </source>
</evidence>
<evidence type="ECO:0000256" key="11">
    <source>
        <dbReference type="ARBA" id="ARBA00022842"/>
    </source>
</evidence>
<keyword evidence="8" id="KW-0255">Endonuclease</keyword>
<dbReference type="InterPro" id="IPR025724">
    <property type="entry name" value="GAG-pre-integrase_dom"/>
</dbReference>
<dbReference type="InterPro" id="IPR013103">
    <property type="entry name" value="RVT_2"/>
</dbReference>
<dbReference type="EMBL" id="GBHO01035869">
    <property type="protein sequence ID" value="JAG07735.1"/>
    <property type="molecule type" value="Transcribed_RNA"/>
</dbReference>
<keyword evidence="12" id="KW-0229">DNA integration</keyword>
<dbReference type="InterPro" id="IPR054722">
    <property type="entry name" value="PolX-like_BBD"/>
</dbReference>
<keyword evidence="10" id="KW-0067">ATP-binding</keyword>
<evidence type="ECO:0000256" key="17">
    <source>
        <dbReference type="ARBA" id="ARBA00023268"/>
    </source>
</evidence>
<feature type="non-terminal residue" evidence="21">
    <location>
        <position position="1"/>
    </location>
</feature>
<reference evidence="21" key="1">
    <citation type="journal article" date="2014" name="PLoS ONE">
        <title>Transcriptome-Based Identification of ABC Transporters in the Western Tarnished Plant Bug Lygus hesperus.</title>
        <authorList>
            <person name="Hull J.J."/>
            <person name="Chaney K."/>
            <person name="Geib S.M."/>
            <person name="Fabrick J.A."/>
            <person name="Brent C.S."/>
            <person name="Walsh D."/>
            <person name="Lavine L.C."/>
        </authorList>
    </citation>
    <scope>NUCLEOTIDE SEQUENCE</scope>
</reference>
<dbReference type="PANTHER" id="PTHR42648">
    <property type="entry name" value="TRANSPOSASE, PUTATIVE-RELATED"/>
    <property type="match status" value="1"/>
</dbReference>
<dbReference type="PANTHER" id="PTHR42648:SF11">
    <property type="entry name" value="TRANSPOSON TY4-P GAG-POL POLYPROTEIN"/>
    <property type="match status" value="1"/>
</dbReference>
<sequence>PPCKSCGRTNHEEKDCRFKKSSSERNSKKSSFLTYTRPEEKSLCSQEQTHVSSDNQWVLDSGSTCHMTSSDKILSNKTSAHKIVGTSKKGQYMEAKAVGQVDAAECTLKEVLYLPGLDRNLLSVSAIAQNGGEIEFIKNKVTVSKNGNVVLTGQRDQSGLYLIDIHPDGKQFCNLASESNSSTSTDWHRKLGHLGYDYMKKLSKICTGLRLDQSKFDVCQVCQEAKQPRKPFKNQRTRATRPLEIVHTDLVEVENRTWDNYKYFMTCLDDFTHYTKVYLLNRKSDAADAIKSYVAEAESKWNMKLYKIRSDGGGEYVSTNFKKWCAEKGILLDYTIPHTPMLNGSAERLNRSLMEKVRALLFDSELDFKFWGEALYTAAYLLNRSPTSTLKNCTPAEKWFNKKPDLSLLRIFGSKVFYKKLGHVKKLEKRSLKGIFVGYGPNGYRIWDENKNKVIISRDVVFGDEKSTQLPETHVNSSTLNFDRNVINESDLESSDDERSIQSDTDSTLSDTGSTQSSDDSGNSDSDDSNGTDGDDDFNPEQSEEPSISETSSEFVIANEVETPQVLPQDEQLGRGQRVKKLPSKFQDYVLPTNQSDYGLLTYQQAISGNDKLQWKQAIQEEMSALEENATWKLVDRSEVNGKILSSRWIFKIKEDGRYKARLVVRGCHQREGIDYNEIFSPVVGSDALRTIISYSAMKNLKIMKFDVKIAFLYGSIEEDLYMSLPEGFENKNKICKLQKSLYGLKQAPAMWNKRLSDFLRNHGLSQLKTEQCVFVNDNRSLILAIHIDDGLLVGSDIQLMKMFLKGLKSEFKITIDENPDTYLGIMFSETDGKLKLSQQLYAQQIVEKFRMSDAKPVSTPMVTGNVHDPNASDKDVKFPFREAVGSLLYLSTKTRPDLSYAVSVSGRHVEKPTQSDLCNLKRTIKYVKSTKDLGISYLKTEQEAVLTAYCDSDYAGDQETRKSTTGYIIYFNGGPVSWSSRRQPIVATSTTEAEYIAATEAAKALIYLKSFLSELARIDVPAEIHIDNQSAIDLVQNGVLNRRSKHIDVRFHFIKEKVEENLITIKYCPTSDQIADLLTKPLPSDKFVKFKNKMVS</sequence>
<evidence type="ECO:0000256" key="4">
    <source>
        <dbReference type="ARBA" id="ARBA00022722"/>
    </source>
</evidence>
<keyword evidence="11" id="KW-0460">Magnesium</keyword>
<feature type="domain" description="Integrase catalytic" evidence="19">
    <location>
        <begin position="238"/>
        <end position="403"/>
    </location>
</feature>
<dbReference type="GO" id="GO:0003964">
    <property type="term" value="F:RNA-directed DNA polymerase activity"/>
    <property type="evidence" value="ECO:0007669"/>
    <property type="project" value="UniProtKB-KW"/>
</dbReference>
<evidence type="ECO:0000256" key="16">
    <source>
        <dbReference type="ARBA" id="ARBA00023172"/>
    </source>
</evidence>
<dbReference type="InterPro" id="IPR043502">
    <property type="entry name" value="DNA/RNA_pol_sf"/>
</dbReference>
<dbReference type="PROSITE" id="PS50994">
    <property type="entry name" value="INTEGRASE"/>
    <property type="match status" value="1"/>
</dbReference>
<dbReference type="Pfam" id="PF00665">
    <property type="entry name" value="rve"/>
    <property type="match status" value="1"/>
</dbReference>
<dbReference type="EMBL" id="GBHO01006095">
    <property type="protein sequence ID" value="JAG37509.1"/>
    <property type="molecule type" value="Transcribed_RNA"/>
</dbReference>
<keyword evidence="16" id="KW-0233">DNA recombination</keyword>
<dbReference type="Pfam" id="PF25597">
    <property type="entry name" value="SH3_retrovirus"/>
    <property type="match status" value="1"/>
</dbReference>
<dbReference type="InterPro" id="IPR039537">
    <property type="entry name" value="Retrotran_Ty1/copia-like"/>
</dbReference>
<dbReference type="GO" id="GO:0005524">
    <property type="term" value="F:ATP binding"/>
    <property type="evidence" value="ECO:0007669"/>
    <property type="project" value="UniProtKB-KW"/>
</dbReference>
<dbReference type="AlphaFoldDB" id="A0A0A9YZ93"/>
<dbReference type="SUPFAM" id="SSF56672">
    <property type="entry name" value="DNA/RNA polymerases"/>
    <property type="match status" value="1"/>
</dbReference>
<keyword evidence="14" id="KW-0239">DNA-directed DNA polymerase</keyword>
<dbReference type="Gene3D" id="3.30.420.10">
    <property type="entry name" value="Ribonuclease H-like superfamily/Ribonuclease H"/>
    <property type="match status" value="1"/>
</dbReference>
<proteinExistence type="predicted"/>
<keyword evidence="15" id="KW-0917">Virion maturation</keyword>
<feature type="region of interest" description="Disordered" evidence="18">
    <location>
        <begin position="489"/>
        <end position="552"/>
    </location>
</feature>
<dbReference type="Pfam" id="PF13976">
    <property type="entry name" value="gag_pre-integrs"/>
    <property type="match status" value="1"/>
</dbReference>
<dbReference type="GO" id="GO:0006508">
    <property type="term" value="P:proteolysis"/>
    <property type="evidence" value="ECO:0007669"/>
    <property type="project" value="UniProtKB-KW"/>
</dbReference>
<keyword evidence="17" id="KW-0511">Multifunctional enzyme</keyword>
<evidence type="ECO:0000256" key="13">
    <source>
        <dbReference type="ARBA" id="ARBA00022918"/>
    </source>
</evidence>
<keyword evidence="14" id="KW-0808">Transferase</keyword>
<evidence type="ECO:0000259" key="19">
    <source>
        <dbReference type="PROSITE" id="PS50994"/>
    </source>
</evidence>
<evidence type="ECO:0000256" key="15">
    <source>
        <dbReference type="ARBA" id="ARBA00023113"/>
    </source>
</evidence>
<evidence type="ECO:0000256" key="14">
    <source>
        <dbReference type="ARBA" id="ARBA00022932"/>
    </source>
</evidence>
<evidence type="ECO:0000256" key="6">
    <source>
        <dbReference type="ARBA" id="ARBA00022741"/>
    </source>
</evidence>
<dbReference type="Pfam" id="PF22936">
    <property type="entry name" value="Pol_BBD"/>
    <property type="match status" value="1"/>
</dbReference>
<evidence type="ECO:0000256" key="10">
    <source>
        <dbReference type="ARBA" id="ARBA00022840"/>
    </source>
</evidence>
<keyword evidence="7" id="KW-0064">Aspartyl protease</keyword>
<evidence type="ECO:0000313" key="20">
    <source>
        <dbReference type="EMBL" id="JAG07735.1"/>
    </source>
</evidence>
<dbReference type="SUPFAM" id="SSF53098">
    <property type="entry name" value="Ribonuclease H-like"/>
    <property type="match status" value="1"/>
</dbReference>
<feature type="compositionally biased region" description="Acidic residues" evidence="18">
    <location>
        <begin position="525"/>
        <end position="544"/>
    </location>
</feature>
<feature type="compositionally biased region" description="Low complexity" evidence="18">
    <location>
        <begin position="502"/>
        <end position="524"/>
    </location>
</feature>
<keyword evidence="6" id="KW-0547">Nucleotide-binding</keyword>
<dbReference type="Pfam" id="PF07727">
    <property type="entry name" value="RVT_2"/>
    <property type="match status" value="1"/>
</dbReference>
<dbReference type="GO" id="GO:0015074">
    <property type="term" value="P:DNA integration"/>
    <property type="evidence" value="ECO:0007669"/>
    <property type="project" value="UniProtKB-KW"/>
</dbReference>
<evidence type="ECO:0000256" key="2">
    <source>
        <dbReference type="ARBA" id="ARBA00022612"/>
    </source>
</evidence>
<dbReference type="GO" id="GO:0004190">
    <property type="term" value="F:aspartic-type endopeptidase activity"/>
    <property type="evidence" value="ECO:0007669"/>
    <property type="project" value="UniProtKB-KW"/>
</dbReference>
<dbReference type="InterPro" id="IPR057670">
    <property type="entry name" value="SH3_retrovirus"/>
</dbReference>
<keyword evidence="13" id="KW-0695">RNA-directed DNA polymerase</keyword>
<evidence type="ECO:0000256" key="9">
    <source>
        <dbReference type="ARBA" id="ARBA00022801"/>
    </source>
</evidence>
<dbReference type="InterPro" id="IPR036397">
    <property type="entry name" value="RNaseH_sf"/>
</dbReference>
<dbReference type="GO" id="GO:0004519">
    <property type="term" value="F:endonuclease activity"/>
    <property type="evidence" value="ECO:0007669"/>
    <property type="project" value="UniProtKB-KW"/>
</dbReference>
<evidence type="ECO:0000256" key="12">
    <source>
        <dbReference type="ARBA" id="ARBA00022908"/>
    </source>
</evidence>
<dbReference type="GO" id="GO:0046872">
    <property type="term" value="F:metal ion binding"/>
    <property type="evidence" value="ECO:0007669"/>
    <property type="project" value="UniProtKB-KW"/>
</dbReference>
<dbReference type="InterPro" id="IPR012337">
    <property type="entry name" value="RNaseH-like_sf"/>
</dbReference>
<keyword evidence="9" id="KW-0378">Hydrolase</keyword>
<comment type="function">
    <text evidence="1">The aspartyl protease (PR) mediates the proteolytic cleavages of the Gag and Gag-Pol polyproteins after assembly of the VLP.</text>
</comment>
<dbReference type="CDD" id="cd09272">
    <property type="entry name" value="RNase_HI_RT_Ty1"/>
    <property type="match status" value="1"/>
</dbReference>
<evidence type="ECO:0000256" key="5">
    <source>
        <dbReference type="ARBA" id="ARBA00022723"/>
    </source>
</evidence>
<name>A0A0A9YZ93_LYGHE</name>
<keyword evidence="4" id="KW-0540">Nuclease</keyword>
<organism evidence="21">
    <name type="scientific">Lygus hesperus</name>
    <name type="common">Western plant bug</name>
    <dbReference type="NCBI Taxonomy" id="30085"/>
    <lineage>
        <taxon>Eukaryota</taxon>
        <taxon>Metazoa</taxon>
        <taxon>Ecdysozoa</taxon>
        <taxon>Arthropoda</taxon>
        <taxon>Hexapoda</taxon>
        <taxon>Insecta</taxon>
        <taxon>Pterygota</taxon>
        <taxon>Neoptera</taxon>
        <taxon>Paraneoptera</taxon>
        <taxon>Hemiptera</taxon>
        <taxon>Heteroptera</taxon>
        <taxon>Panheteroptera</taxon>
        <taxon>Cimicomorpha</taxon>
        <taxon>Miridae</taxon>
        <taxon>Mirini</taxon>
        <taxon>Lygus</taxon>
    </lineage>
</organism>
<evidence type="ECO:0000256" key="7">
    <source>
        <dbReference type="ARBA" id="ARBA00022750"/>
    </source>
</evidence>
<dbReference type="GO" id="GO:0003676">
    <property type="term" value="F:nucleic acid binding"/>
    <property type="evidence" value="ECO:0007669"/>
    <property type="project" value="InterPro"/>
</dbReference>
<evidence type="ECO:0000313" key="21">
    <source>
        <dbReference type="EMBL" id="JAG37509.1"/>
    </source>
</evidence>
<reference evidence="21" key="2">
    <citation type="submission" date="2014-07" db="EMBL/GenBank/DDBJ databases">
        <authorList>
            <person name="Hull J."/>
        </authorList>
    </citation>
    <scope>NUCLEOTIDE SEQUENCE</scope>
</reference>
<protein>
    <submittedName>
        <fullName evidence="21">Copia protein</fullName>
    </submittedName>
</protein>